<proteinExistence type="predicted"/>
<dbReference type="Proteomes" id="UP000326582">
    <property type="component" value="Chromosome 2"/>
</dbReference>
<sequence length="451" mass="47516">MFSMPSTLSRVVVLVACTFLGLVCGTLYLYSSYGPQLAIRLSYSAADSSSIGLFGSVGIALSGPIAGVVVDTYGYTAALSLGAVGIVSGYACLQRQYDAAWASVSVSRSALFLVGCGSTFINSACLKCCAVTFPRMRGVATALPLALYGLSAMVFSVAGSMFFSGDPSAFLAFLARASFGVFVVCAPAVMLRDGATTPGQTENVPMVDLSRARSPLHAVSSHPVRALSPPRPAAEVSGARLLRSPRFWLLFITTGVLAAVGQMYIYSVGYMASALSVAQSDSVVNAEQNQRLQVSLLSVANCVGRLAAGISGDMVHSWHCPRRWLLVVPVIGLLVAQGSALAVSAPHRLSLASSLTGFFYGYTFCIMPLVVGDEFGLRHFSANWGLVGLAPVFPSYYLTSLFGQVYDSRSVNGVCMSGRVCYDSVFYVTTLAVLLAAVSVALFNLTGRMRH</sequence>
<gene>
    <name evidence="1" type="ORF">EJF14_20172</name>
</gene>
<accession>A0ACD0WG52</accession>
<evidence type="ECO:0000313" key="2">
    <source>
        <dbReference type="Proteomes" id="UP000326582"/>
    </source>
</evidence>
<reference evidence="2" key="1">
    <citation type="journal article" date="2019" name="MBio">
        <title>Comparative genomics for the elucidation of multidrug resistance (MDR) in Candida lusitaniae.</title>
        <authorList>
            <person name="Kannan A."/>
            <person name="Asner S.A."/>
            <person name="Trachsel E."/>
            <person name="Kelly S."/>
            <person name="Parker J."/>
            <person name="Sanglard D."/>
        </authorList>
    </citation>
    <scope>NUCLEOTIDE SEQUENCE [LARGE SCALE GENOMIC DNA]</scope>
    <source>
        <strain evidence="2">P1</strain>
    </source>
</reference>
<keyword evidence="2" id="KW-1185">Reference proteome</keyword>
<dbReference type="EMBL" id="CP038485">
    <property type="protein sequence ID" value="QFZ26274.1"/>
    <property type="molecule type" value="Genomic_DNA"/>
</dbReference>
<organism evidence="1 2">
    <name type="scientific">Clavispora lusitaniae</name>
    <name type="common">Candida lusitaniae</name>
    <dbReference type="NCBI Taxonomy" id="36911"/>
    <lineage>
        <taxon>Eukaryota</taxon>
        <taxon>Fungi</taxon>
        <taxon>Dikarya</taxon>
        <taxon>Ascomycota</taxon>
        <taxon>Saccharomycotina</taxon>
        <taxon>Pichiomycetes</taxon>
        <taxon>Metschnikowiaceae</taxon>
        <taxon>Clavispora</taxon>
    </lineage>
</organism>
<name>A0ACD0WG52_CLALS</name>
<evidence type="ECO:0000313" key="1">
    <source>
        <dbReference type="EMBL" id="QFZ26274.1"/>
    </source>
</evidence>
<protein>
    <submittedName>
        <fullName evidence="1">Uncharacterized membrane protein</fullName>
    </submittedName>
</protein>